<proteinExistence type="predicted"/>
<keyword evidence="5" id="KW-0732">Signal</keyword>
<comment type="caution">
    <text evidence="6">The sequence shown here is derived from an EMBL/GenBank/DDBJ whole genome shotgun (WGS) entry which is preliminary data.</text>
</comment>
<dbReference type="Gene3D" id="3.40.720.10">
    <property type="entry name" value="Alkaline Phosphatase, subunit A"/>
    <property type="match status" value="1"/>
</dbReference>
<feature type="compositionally biased region" description="Low complexity" evidence="4">
    <location>
        <begin position="405"/>
        <end position="416"/>
    </location>
</feature>
<evidence type="ECO:0000256" key="4">
    <source>
        <dbReference type="SAM" id="MobiDB-lite"/>
    </source>
</evidence>
<dbReference type="GO" id="GO:0009395">
    <property type="term" value="P:phospholipid catabolic process"/>
    <property type="evidence" value="ECO:0007669"/>
    <property type="project" value="TreeGrafter"/>
</dbReference>
<reference evidence="6" key="1">
    <citation type="submission" date="2023-06" db="EMBL/GenBank/DDBJ databases">
        <title>Genome-scale phylogeny and comparative genomics of the fungal order Sordariales.</title>
        <authorList>
            <consortium name="Lawrence Berkeley National Laboratory"/>
            <person name="Hensen N."/>
            <person name="Bonometti L."/>
            <person name="Westerberg I."/>
            <person name="Brannstrom I.O."/>
            <person name="Guillou S."/>
            <person name="Cros-Aarteil S."/>
            <person name="Calhoun S."/>
            <person name="Haridas S."/>
            <person name="Kuo A."/>
            <person name="Mondo S."/>
            <person name="Pangilinan J."/>
            <person name="Riley R."/>
            <person name="Labutti K."/>
            <person name="Andreopoulos B."/>
            <person name="Lipzen A."/>
            <person name="Chen C."/>
            <person name="Yanf M."/>
            <person name="Daum C."/>
            <person name="Ng V."/>
            <person name="Clum A."/>
            <person name="Steindorff A."/>
            <person name="Ohm R."/>
            <person name="Martin F."/>
            <person name="Silar P."/>
            <person name="Natvig D."/>
            <person name="Lalanne C."/>
            <person name="Gautier V."/>
            <person name="Ament-Velasquez S.L."/>
            <person name="Kruys A."/>
            <person name="Hutchinson M.I."/>
            <person name="Powell A.J."/>
            <person name="Barry K."/>
            <person name="Miller A.N."/>
            <person name="Grigoriev I.V."/>
            <person name="Debuchy R."/>
            <person name="Gladieux P."/>
            <person name="Thoren M.H."/>
            <person name="Johannesson H."/>
        </authorList>
    </citation>
    <scope>NUCLEOTIDE SEQUENCE</scope>
    <source>
        <strain evidence="6">PSN4</strain>
    </source>
</reference>
<dbReference type="InterPro" id="IPR017850">
    <property type="entry name" value="Alkaline_phosphatase_core_sf"/>
</dbReference>
<gene>
    <name evidence="6" type="ORF">QBC47DRAFT_389015</name>
</gene>
<feature type="compositionally biased region" description="Gly residues" evidence="4">
    <location>
        <begin position="417"/>
        <end position="438"/>
    </location>
</feature>
<dbReference type="GO" id="GO:0003993">
    <property type="term" value="F:acid phosphatase activity"/>
    <property type="evidence" value="ECO:0007669"/>
    <property type="project" value="UniProtKB-EC"/>
</dbReference>
<feature type="compositionally biased region" description="Low complexity" evidence="4">
    <location>
        <begin position="439"/>
        <end position="449"/>
    </location>
</feature>
<dbReference type="EC" id="3.1.3.2" evidence="2"/>
<evidence type="ECO:0000256" key="1">
    <source>
        <dbReference type="ARBA" id="ARBA00000032"/>
    </source>
</evidence>
<evidence type="ECO:0000313" key="6">
    <source>
        <dbReference type="EMBL" id="KAK1752642.1"/>
    </source>
</evidence>
<dbReference type="Pfam" id="PF04185">
    <property type="entry name" value="Phosphoesterase"/>
    <property type="match status" value="1"/>
</dbReference>
<feature type="region of interest" description="Disordered" evidence="4">
    <location>
        <begin position="405"/>
        <end position="449"/>
    </location>
</feature>
<keyword evidence="7" id="KW-1185">Reference proteome</keyword>
<dbReference type="Proteomes" id="UP001239445">
    <property type="component" value="Unassembled WGS sequence"/>
</dbReference>
<accession>A0AAJ0B6W5</accession>
<evidence type="ECO:0000256" key="2">
    <source>
        <dbReference type="ARBA" id="ARBA00012646"/>
    </source>
</evidence>
<feature type="chain" id="PRO_5042475942" description="acid phosphatase" evidence="5">
    <location>
        <begin position="18"/>
        <end position="474"/>
    </location>
</feature>
<dbReference type="PANTHER" id="PTHR31956:SF8">
    <property type="entry name" value="ACID PHOSPHATASE PHOA (AFU_ORTHOLOGUE AFUA_1G03570)"/>
    <property type="match status" value="1"/>
</dbReference>
<evidence type="ECO:0000256" key="5">
    <source>
        <dbReference type="SAM" id="SignalP"/>
    </source>
</evidence>
<comment type="catalytic activity">
    <reaction evidence="1">
        <text>a phosphate monoester + H2O = an alcohol + phosphate</text>
        <dbReference type="Rhea" id="RHEA:15017"/>
        <dbReference type="ChEBI" id="CHEBI:15377"/>
        <dbReference type="ChEBI" id="CHEBI:30879"/>
        <dbReference type="ChEBI" id="CHEBI:43474"/>
        <dbReference type="ChEBI" id="CHEBI:67140"/>
        <dbReference type="EC" id="3.1.3.2"/>
    </reaction>
</comment>
<dbReference type="FunFam" id="3.40.720.10:FF:000043">
    <property type="entry name" value="Acid phosphatase PHOa"/>
    <property type="match status" value="1"/>
</dbReference>
<dbReference type="EMBL" id="MU839839">
    <property type="protein sequence ID" value="KAK1752642.1"/>
    <property type="molecule type" value="Genomic_DNA"/>
</dbReference>
<dbReference type="PANTHER" id="PTHR31956">
    <property type="entry name" value="NON-SPECIFIC PHOSPHOLIPASE C4-RELATED"/>
    <property type="match status" value="1"/>
</dbReference>
<keyword evidence="3" id="KW-0378">Hydrolase</keyword>
<organism evidence="6 7">
    <name type="scientific">Echria macrotheca</name>
    <dbReference type="NCBI Taxonomy" id="438768"/>
    <lineage>
        <taxon>Eukaryota</taxon>
        <taxon>Fungi</taxon>
        <taxon>Dikarya</taxon>
        <taxon>Ascomycota</taxon>
        <taxon>Pezizomycotina</taxon>
        <taxon>Sordariomycetes</taxon>
        <taxon>Sordariomycetidae</taxon>
        <taxon>Sordariales</taxon>
        <taxon>Schizotheciaceae</taxon>
        <taxon>Echria</taxon>
    </lineage>
</organism>
<sequence length="474" mass="50292">MKQTIFAVALGAAGALAATEPGFATKRPPLSTVEPSLSSIFAAQATVQPSSPTSNVQGVAFDRIVQIWLENTNFEAAAADPSFQWVASQGVTLTNYYAVTHPSEPNYAAVVGGDYFGIDNDDFLRIPENVSTVVDLLDTKGISWGEYQEDLPYPGFPGFNFSNQQTFANDYVRKHNPLILFDSVANNASRVLQIKNFTSFADDLAAKKLPQWSFITPNMTNDAHDTNITFTGTWTKNFLEPLINNSYFMDKTLVIVSFDEDELYPKPNRVFTVLLGGAIDKSLHGTTDSLYYNHYSTISTVSVNWGLPSLGRWDCDANVFAFVANKTGYKNTNISLDGLFFNESYPGALSDSKYTAGWWPAPDTQAKCAAGKGVLPSIVSTWGNSTGTYNYTNVYPYDQLSGTATGGTPTTGSSDSGHGGSGSGSGGGSSGGSGGGSGTTTSSPSPSSTNLAGALRVDMTGIAGILGLAAAFLL</sequence>
<evidence type="ECO:0000313" key="7">
    <source>
        <dbReference type="Proteomes" id="UP001239445"/>
    </source>
</evidence>
<name>A0AAJ0B6W5_9PEZI</name>
<feature type="signal peptide" evidence="5">
    <location>
        <begin position="1"/>
        <end position="17"/>
    </location>
</feature>
<protein>
    <recommendedName>
        <fullName evidence="2">acid phosphatase</fullName>
        <ecNumber evidence="2">3.1.3.2</ecNumber>
    </recommendedName>
</protein>
<dbReference type="InterPro" id="IPR007312">
    <property type="entry name" value="Phosphoesterase"/>
</dbReference>
<evidence type="ECO:0000256" key="3">
    <source>
        <dbReference type="ARBA" id="ARBA00022801"/>
    </source>
</evidence>
<dbReference type="AlphaFoldDB" id="A0AAJ0B6W5"/>